<dbReference type="GO" id="GO:0005737">
    <property type="term" value="C:cytoplasm"/>
    <property type="evidence" value="ECO:0007669"/>
    <property type="project" value="TreeGrafter"/>
</dbReference>
<dbReference type="PROSITE" id="PS00213">
    <property type="entry name" value="LIPOCALIN"/>
    <property type="match status" value="1"/>
</dbReference>
<keyword evidence="1" id="KW-1015">Disulfide bond</keyword>
<dbReference type="Gene3D" id="2.40.128.20">
    <property type="match status" value="1"/>
</dbReference>
<gene>
    <name evidence="5" type="ORF">PYX00_009158</name>
</gene>
<dbReference type="InterPro" id="IPR022272">
    <property type="entry name" value="Lipocalin_CS"/>
</dbReference>
<evidence type="ECO:0000259" key="4">
    <source>
        <dbReference type="Pfam" id="PF08212"/>
    </source>
</evidence>
<keyword evidence="3" id="KW-0732">Signal</keyword>
<dbReference type="SUPFAM" id="SSF50814">
    <property type="entry name" value="Lipocalins"/>
    <property type="match status" value="1"/>
</dbReference>
<organism evidence="5">
    <name type="scientific">Menopon gallinae</name>
    <name type="common">poultry shaft louse</name>
    <dbReference type="NCBI Taxonomy" id="328185"/>
    <lineage>
        <taxon>Eukaryota</taxon>
        <taxon>Metazoa</taxon>
        <taxon>Ecdysozoa</taxon>
        <taxon>Arthropoda</taxon>
        <taxon>Hexapoda</taxon>
        <taxon>Insecta</taxon>
        <taxon>Pterygota</taxon>
        <taxon>Neoptera</taxon>
        <taxon>Paraneoptera</taxon>
        <taxon>Psocodea</taxon>
        <taxon>Troctomorpha</taxon>
        <taxon>Phthiraptera</taxon>
        <taxon>Amblycera</taxon>
        <taxon>Menoponidae</taxon>
        <taxon>Menopon</taxon>
    </lineage>
</organism>
<protein>
    <recommendedName>
        <fullName evidence="4">Lipocalin/cytosolic fatty-acid binding domain-containing protein</fullName>
    </recommendedName>
</protein>
<dbReference type="EMBL" id="JARGDH010000005">
    <property type="protein sequence ID" value="KAL0266674.1"/>
    <property type="molecule type" value="Genomic_DNA"/>
</dbReference>
<feature type="signal peptide" evidence="3">
    <location>
        <begin position="1"/>
        <end position="18"/>
    </location>
</feature>
<evidence type="ECO:0000313" key="5">
    <source>
        <dbReference type="EMBL" id="KAL0266674.1"/>
    </source>
</evidence>
<dbReference type="GO" id="GO:0000302">
    <property type="term" value="P:response to reactive oxygen species"/>
    <property type="evidence" value="ECO:0007669"/>
    <property type="project" value="TreeGrafter"/>
</dbReference>
<accession>A0AAW2HA73</accession>
<dbReference type="Pfam" id="PF08212">
    <property type="entry name" value="Lipocalin_2"/>
    <property type="match status" value="1"/>
</dbReference>
<dbReference type="GO" id="GO:0006629">
    <property type="term" value="P:lipid metabolic process"/>
    <property type="evidence" value="ECO:0007669"/>
    <property type="project" value="TreeGrafter"/>
</dbReference>
<name>A0AAW2HA73_9NEOP</name>
<dbReference type="AlphaFoldDB" id="A0AAW2HA73"/>
<dbReference type="GO" id="GO:0031409">
    <property type="term" value="F:pigment binding"/>
    <property type="evidence" value="ECO:0007669"/>
    <property type="project" value="InterPro"/>
</dbReference>
<feature type="chain" id="PRO_5043946293" description="Lipocalin/cytosolic fatty-acid binding domain-containing protein" evidence="3">
    <location>
        <begin position="19"/>
        <end position="244"/>
    </location>
</feature>
<reference evidence="5" key="1">
    <citation type="journal article" date="2024" name="Gigascience">
        <title>Chromosome-level genome of the poultry shaft louse Menopon gallinae provides insight into the host-switching and adaptive evolution of parasitic lice.</title>
        <authorList>
            <person name="Xu Y."/>
            <person name="Ma L."/>
            <person name="Liu S."/>
            <person name="Liang Y."/>
            <person name="Liu Q."/>
            <person name="He Z."/>
            <person name="Tian L."/>
            <person name="Duan Y."/>
            <person name="Cai W."/>
            <person name="Li H."/>
            <person name="Song F."/>
        </authorList>
    </citation>
    <scope>NUCLEOTIDE SEQUENCE</scope>
    <source>
        <strain evidence="5">Cailab_2023a</strain>
    </source>
</reference>
<feature type="domain" description="Lipocalin/cytosolic fatty-acid binding" evidence="4">
    <location>
        <begin position="35"/>
        <end position="180"/>
    </location>
</feature>
<proteinExistence type="predicted"/>
<dbReference type="InterPro" id="IPR003057">
    <property type="entry name" value="Invtbrt_color"/>
</dbReference>
<sequence length="244" mass="27852">MYSVLVSFLLLFVYQANGHSYHLGSCPVVESEPNFDIHKFLGKWYVLEKTNTRSSCMINNYRQDLNETGKFKIEQVSDNFLLGRKYYYSGDLTIPNPEETARMRVKFERNIIGGATYTVFMTDHKSYAGIFTCQELPFAHRQSISILSKTKTLDQADLDKIHRRISSFGFDLDNLSKIKQSNCTETEVSEPATSKTVVDTLASGYETVADSVRKVYNKVRGDHGTSNEELNERGNPKDDVEWLP</sequence>
<dbReference type="InterPro" id="IPR012674">
    <property type="entry name" value="Calycin"/>
</dbReference>
<comment type="caution">
    <text evidence="5">The sequence shown here is derived from an EMBL/GenBank/DDBJ whole genome shotgun (WGS) entry which is preliminary data.</text>
</comment>
<evidence type="ECO:0000256" key="1">
    <source>
        <dbReference type="ARBA" id="ARBA00023157"/>
    </source>
</evidence>
<evidence type="ECO:0000256" key="2">
    <source>
        <dbReference type="SAM" id="MobiDB-lite"/>
    </source>
</evidence>
<dbReference type="PANTHER" id="PTHR10612:SF49">
    <property type="entry name" value="APOLIPOPROTEIN D-LIKE PROTEIN"/>
    <property type="match status" value="1"/>
</dbReference>
<dbReference type="PANTHER" id="PTHR10612">
    <property type="entry name" value="APOLIPOPROTEIN D"/>
    <property type="match status" value="1"/>
</dbReference>
<dbReference type="PRINTS" id="PR01273">
    <property type="entry name" value="INVTBRTCOLOR"/>
</dbReference>
<dbReference type="InterPro" id="IPR000566">
    <property type="entry name" value="Lipocln_cytosolic_FA-bd_dom"/>
</dbReference>
<feature type="region of interest" description="Disordered" evidence="2">
    <location>
        <begin position="220"/>
        <end position="244"/>
    </location>
</feature>
<evidence type="ECO:0000256" key="3">
    <source>
        <dbReference type="SAM" id="SignalP"/>
    </source>
</evidence>